<feature type="transmembrane region" description="Helical" evidence="1">
    <location>
        <begin position="39"/>
        <end position="57"/>
    </location>
</feature>
<keyword evidence="1" id="KW-0472">Membrane</keyword>
<dbReference type="Proteomes" id="UP000295390">
    <property type="component" value="Unassembled WGS sequence"/>
</dbReference>
<reference evidence="2 3" key="1">
    <citation type="submission" date="2019-03" db="EMBL/GenBank/DDBJ databases">
        <title>Genomic Encyclopedia of Type Strains, Phase III (KMG-III): the genomes of soil and plant-associated and newly described type strains.</title>
        <authorList>
            <person name="Whitman W."/>
        </authorList>
    </citation>
    <scope>NUCLEOTIDE SEQUENCE [LARGE SCALE GENOMIC DNA]</scope>
    <source>
        <strain evidence="2 3">CECT 8283</strain>
    </source>
</reference>
<keyword evidence="1" id="KW-0812">Transmembrane</keyword>
<accession>A0A4R6TJ58</accession>
<comment type="caution">
    <text evidence="2">The sequence shown here is derived from an EMBL/GenBank/DDBJ whole genome shotgun (WGS) entry which is preliminary data.</text>
</comment>
<dbReference type="RefSeq" id="WP_133534699.1">
    <property type="nucleotide sequence ID" value="NZ_SNYH01000001.1"/>
</dbReference>
<keyword evidence="3" id="KW-1185">Reference proteome</keyword>
<dbReference type="AlphaFoldDB" id="A0A4R6TJ58"/>
<gene>
    <name evidence="2" type="ORF">DFQ07_0519</name>
</gene>
<evidence type="ECO:0000313" key="3">
    <source>
        <dbReference type="Proteomes" id="UP000295390"/>
    </source>
</evidence>
<feature type="transmembrane region" description="Helical" evidence="1">
    <location>
        <begin position="173"/>
        <end position="193"/>
    </location>
</feature>
<sequence>MKKKAEIIGVCVTWLTIITQFVLMILNRQTDIPETIIRFFSFFTILTNTLVALYFTSKITRTMSIFNKNGALTAITTFILIVGLVYQIILRATWTPTGLQLIVDELLHTIIPVYMLVYWLLYAKPNNFKLKPILPWLAYPVIYITYIMIRGKLSGFYPYPFLNVSKIGLQQSIINISIILIVSLILMSFLIFVGKKIKSIKL</sequence>
<dbReference type="OrthoDB" id="9809977at2"/>
<dbReference type="NCBIfam" id="NF038065">
    <property type="entry name" value="Pr6Pr"/>
    <property type="match status" value="1"/>
</dbReference>
<feature type="transmembrane region" description="Helical" evidence="1">
    <location>
        <begin position="69"/>
        <end position="89"/>
    </location>
</feature>
<organism evidence="2 3">
    <name type="scientific">Tenacibaculum caenipelagi</name>
    <dbReference type="NCBI Taxonomy" id="1325435"/>
    <lineage>
        <taxon>Bacteria</taxon>
        <taxon>Pseudomonadati</taxon>
        <taxon>Bacteroidota</taxon>
        <taxon>Flavobacteriia</taxon>
        <taxon>Flavobacteriales</taxon>
        <taxon>Flavobacteriaceae</taxon>
        <taxon>Tenacibaculum</taxon>
    </lineage>
</organism>
<keyword evidence="1" id="KW-1133">Transmembrane helix</keyword>
<proteinExistence type="predicted"/>
<name>A0A4R6TJ58_9FLAO</name>
<dbReference type="InterPro" id="IPR049713">
    <property type="entry name" value="Pr6Pr-like"/>
</dbReference>
<evidence type="ECO:0000313" key="2">
    <source>
        <dbReference type="EMBL" id="TDQ30181.1"/>
    </source>
</evidence>
<evidence type="ECO:0000256" key="1">
    <source>
        <dbReference type="SAM" id="Phobius"/>
    </source>
</evidence>
<dbReference type="EMBL" id="SNYH01000001">
    <property type="protein sequence ID" value="TDQ30181.1"/>
    <property type="molecule type" value="Genomic_DNA"/>
</dbReference>
<feature type="transmembrane region" description="Helical" evidence="1">
    <location>
        <begin position="7"/>
        <end position="27"/>
    </location>
</feature>
<feature type="transmembrane region" description="Helical" evidence="1">
    <location>
        <begin position="101"/>
        <end position="121"/>
    </location>
</feature>
<feature type="transmembrane region" description="Helical" evidence="1">
    <location>
        <begin position="133"/>
        <end position="153"/>
    </location>
</feature>
<evidence type="ECO:0008006" key="4">
    <source>
        <dbReference type="Google" id="ProtNLM"/>
    </source>
</evidence>
<protein>
    <recommendedName>
        <fullName evidence="4">FAR-17a/AIG1-like protein</fullName>
    </recommendedName>
</protein>